<gene>
    <name evidence="4" type="ORF">XYLVIOL_LOCUS7575</name>
</gene>
<organism evidence="4 5">
    <name type="scientific">Xylocopa violacea</name>
    <name type="common">Violet carpenter bee</name>
    <name type="synonym">Apis violacea</name>
    <dbReference type="NCBI Taxonomy" id="135666"/>
    <lineage>
        <taxon>Eukaryota</taxon>
        <taxon>Metazoa</taxon>
        <taxon>Ecdysozoa</taxon>
        <taxon>Arthropoda</taxon>
        <taxon>Hexapoda</taxon>
        <taxon>Insecta</taxon>
        <taxon>Pterygota</taxon>
        <taxon>Neoptera</taxon>
        <taxon>Endopterygota</taxon>
        <taxon>Hymenoptera</taxon>
        <taxon>Apocrita</taxon>
        <taxon>Aculeata</taxon>
        <taxon>Apoidea</taxon>
        <taxon>Anthophila</taxon>
        <taxon>Apidae</taxon>
        <taxon>Xylocopa</taxon>
        <taxon>Xylocopa</taxon>
    </lineage>
</organism>
<dbReference type="InterPro" id="IPR035980">
    <property type="entry name" value="Ribosomal_bS6_sf"/>
</dbReference>
<name>A0ABP1P0B6_XYLVO</name>
<dbReference type="Pfam" id="PF01250">
    <property type="entry name" value="Ribosomal_S6"/>
    <property type="match status" value="1"/>
</dbReference>
<dbReference type="InterPro" id="IPR000529">
    <property type="entry name" value="Ribosomal_bS6"/>
</dbReference>
<evidence type="ECO:0000256" key="2">
    <source>
        <dbReference type="ARBA" id="ARBA00035170"/>
    </source>
</evidence>
<dbReference type="SUPFAM" id="SSF54995">
    <property type="entry name" value="Ribosomal protein S6"/>
    <property type="match status" value="1"/>
</dbReference>
<evidence type="ECO:0000313" key="5">
    <source>
        <dbReference type="Proteomes" id="UP001642520"/>
    </source>
</evidence>
<protein>
    <recommendedName>
        <fullName evidence="2">Small ribosomal subunit protein bS6m</fullName>
    </recommendedName>
    <alternativeName>
        <fullName evidence="3">28S ribosomal protein S6, mitochondrial</fullName>
    </alternativeName>
</protein>
<evidence type="ECO:0000256" key="1">
    <source>
        <dbReference type="ARBA" id="ARBA00009512"/>
    </source>
</evidence>
<comment type="similarity">
    <text evidence="1">Belongs to the bacterial ribosomal protein bS6 family.</text>
</comment>
<dbReference type="InterPro" id="IPR014717">
    <property type="entry name" value="Transl_elong_EF1B/ribsomal_bS6"/>
</dbReference>
<dbReference type="Gene3D" id="3.30.70.60">
    <property type="match status" value="1"/>
</dbReference>
<comment type="caution">
    <text evidence="4">The sequence shown here is derived from an EMBL/GenBank/DDBJ whole genome shotgun (WGS) entry which is preliminary data.</text>
</comment>
<evidence type="ECO:0000313" key="4">
    <source>
        <dbReference type="EMBL" id="CAL7946067.1"/>
    </source>
</evidence>
<dbReference type="EMBL" id="CAXAJV020001294">
    <property type="protein sequence ID" value="CAL7946067.1"/>
    <property type="molecule type" value="Genomic_DNA"/>
</dbReference>
<dbReference type="CDD" id="cd15465">
    <property type="entry name" value="bS6_mito"/>
    <property type="match status" value="1"/>
</dbReference>
<evidence type="ECO:0000256" key="3">
    <source>
        <dbReference type="ARBA" id="ARBA00035365"/>
    </source>
</evidence>
<sequence length="170" mass="19791">MPTYEMPLLLFVSNKAEYLNNLRIVANSIFATGGFIRKIENWGEKGLACKAMAHGKMNERAAHFMIAFDAPPYELVNIQDACKRNLSIIRAVIYKQNEPDNEKCTFEEEMLPPPYRPSVQKVLAADRSFSRRRMNFFNSLRYINNVRIIVKYIYSVFTDRAQMYIIHPCP</sequence>
<keyword evidence="5" id="KW-1185">Reference proteome</keyword>
<reference evidence="4 5" key="1">
    <citation type="submission" date="2024-08" db="EMBL/GenBank/DDBJ databases">
        <authorList>
            <person name="Will J Nash"/>
            <person name="Angela Man"/>
            <person name="Seanna McTaggart"/>
            <person name="Kendall Baker"/>
            <person name="Tom Barker"/>
            <person name="Leah Catchpole"/>
            <person name="Alex Durrant"/>
            <person name="Karim Gharbi"/>
            <person name="Naomi Irish"/>
            <person name="Gemy Kaithakottil"/>
            <person name="Debby Ku"/>
            <person name="Aaliyah Providence"/>
            <person name="Felix Shaw"/>
            <person name="David Swarbreck"/>
            <person name="Chris Watkins"/>
            <person name="Ann M. McCartney"/>
            <person name="Giulio Formenti"/>
            <person name="Alice Mouton"/>
            <person name="Noel Vella"/>
            <person name="Bjorn M von Reumont"/>
            <person name="Adriana Vella"/>
            <person name="Wilfried Haerty"/>
        </authorList>
    </citation>
    <scope>NUCLEOTIDE SEQUENCE [LARGE SCALE GENOMIC DNA]</scope>
</reference>
<dbReference type="Proteomes" id="UP001642520">
    <property type="component" value="Unassembled WGS sequence"/>
</dbReference>
<accession>A0ABP1P0B6</accession>
<proteinExistence type="inferred from homology"/>